<name>A0A1V8TCK4_9PEZI</name>
<feature type="transmembrane region" description="Helical" evidence="1">
    <location>
        <begin position="385"/>
        <end position="404"/>
    </location>
</feature>
<feature type="transmembrane region" description="Helical" evidence="1">
    <location>
        <begin position="424"/>
        <end position="446"/>
    </location>
</feature>
<dbReference type="InParanoid" id="A0A1V8TCK4"/>
<dbReference type="EMBL" id="NAJO01000011">
    <property type="protein sequence ID" value="OQO09095.1"/>
    <property type="molecule type" value="Genomic_DNA"/>
</dbReference>
<dbReference type="Proteomes" id="UP000192596">
    <property type="component" value="Unassembled WGS sequence"/>
</dbReference>
<evidence type="ECO:0000313" key="3">
    <source>
        <dbReference type="Proteomes" id="UP000192596"/>
    </source>
</evidence>
<feature type="transmembrane region" description="Helical" evidence="1">
    <location>
        <begin position="224"/>
        <end position="250"/>
    </location>
</feature>
<accession>A0A1V8TCK4</accession>
<keyword evidence="1" id="KW-1133">Transmembrane helix</keyword>
<dbReference type="AlphaFoldDB" id="A0A1V8TCK4"/>
<dbReference type="OrthoDB" id="5383784at2759"/>
<keyword evidence="3" id="KW-1185">Reference proteome</keyword>
<comment type="caution">
    <text evidence="2">The sequence shown here is derived from an EMBL/GenBank/DDBJ whole genome shotgun (WGS) entry which is preliminary data.</text>
</comment>
<keyword evidence="1" id="KW-0812">Transmembrane</keyword>
<proteinExistence type="predicted"/>
<sequence>MGRQQYLERLVYGRSAFEDLRPEDLAQFLDRTGNQQDLNAQQYDAKGRPTNPRSEQFDTDLRHAQNEVLALVGAIERRNAAEAESAELRANVSHNALEDMIKREDACGEELYSRARVCSGLISWGSDVLLARALVGLYSPETTFWLILTTELALRPGAAWNATILRFVLNYTIASMQRSVHDVIMRMMRPLMGRVHGFLDAGESHEHHAITRPFAHALGPALDVAVGLLLIPLSTYGCAVVLGLAPAYFARPLPTLRALSSFSGNVYKTSFASLTRFYASPAISLLCLTAFERYGSVVPRGAFGTSITDGPHRHAHFTAFGSSTYAKYFGRALWPRPAATDERRSSRRVTQLALLPSTWFGQQLCSILDKLVMLPVEALFLHRSAVMYINSGLPLSAAGLAFAARQSTSRLVGWHNYRSYLSAVGLAFATKVILQGVMFSAVWVVVRWQGMRIYGWKIAGNQCAVTTIGDHSPAQSNARDAGLMSAEEAMLAVQDTSDEA</sequence>
<evidence type="ECO:0000256" key="1">
    <source>
        <dbReference type="SAM" id="Phobius"/>
    </source>
</evidence>
<gene>
    <name evidence="2" type="ORF">B0A48_05986</name>
</gene>
<protein>
    <submittedName>
        <fullName evidence="2">Uncharacterized protein</fullName>
    </submittedName>
</protein>
<keyword evidence="1" id="KW-0472">Membrane</keyword>
<organism evidence="2 3">
    <name type="scientific">Cryoendolithus antarcticus</name>
    <dbReference type="NCBI Taxonomy" id="1507870"/>
    <lineage>
        <taxon>Eukaryota</taxon>
        <taxon>Fungi</taxon>
        <taxon>Dikarya</taxon>
        <taxon>Ascomycota</taxon>
        <taxon>Pezizomycotina</taxon>
        <taxon>Dothideomycetes</taxon>
        <taxon>Dothideomycetidae</taxon>
        <taxon>Cladosporiales</taxon>
        <taxon>Cladosporiaceae</taxon>
        <taxon>Cryoendolithus</taxon>
    </lineage>
</organism>
<reference evidence="3" key="1">
    <citation type="submission" date="2017-03" db="EMBL/GenBank/DDBJ databases">
        <title>Genomes of endolithic fungi from Antarctica.</title>
        <authorList>
            <person name="Coleine C."/>
            <person name="Masonjones S."/>
            <person name="Stajich J.E."/>
        </authorList>
    </citation>
    <scope>NUCLEOTIDE SEQUENCE [LARGE SCALE GENOMIC DNA]</scope>
    <source>
        <strain evidence="3">CCFEE 5527</strain>
    </source>
</reference>
<evidence type="ECO:0000313" key="2">
    <source>
        <dbReference type="EMBL" id="OQO09095.1"/>
    </source>
</evidence>